<dbReference type="PROSITE" id="PS51257">
    <property type="entry name" value="PROKAR_LIPOPROTEIN"/>
    <property type="match status" value="1"/>
</dbReference>
<keyword evidence="1" id="KW-0732">Signal</keyword>
<keyword evidence="3" id="KW-1185">Reference proteome</keyword>
<name>A0A381J484_9CLOT</name>
<dbReference type="RefSeq" id="WP_115639979.1">
    <property type="nucleotide sequence ID" value="NZ_UFWZ01000001.1"/>
</dbReference>
<dbReference type="AlphaFoldDB" id="A0A381J484"/>
<evidence type="ECO:0000313" key="2">
    <source>
        <dbReference type="EMBL" id="SUY44941.1"/>
    </source>
</evidence>
<dbReference type="Proteomes" id="UP000254664">
    <property type="component" value="Unassembled WGS sequence"/>
</dbReference>
<proteinExistence type="predicted"/>
<accession>A0A381J484</accession>
<dbReference type="OrthoDB" id="9986161at2"/>
<organism evidence="2 3">
    <name type="scientific">Clostridium putrefaciens</name>
    <dbReference type="NCBI Taxonomy" id="99675"/>
    <lineage>
        <taxon>Bacteria</taxon>
        <taxon>Bacillati</taxon>
        <taxon>Bacillota</taxon>
        <taxon>Clostridia</taxon>
        <taxon>Eubacteriales</taxon>
        <taxon>Clostridiaceae</taxon>
        <taxon>Clostridium</taxon>
    </lineage>
</organism>
<gene>
    <name evidence="2" type="ORF">NCTC9836_00072</name>
</gene>
<reference evidence="2 3" key="1">
    <citation type="submission" date="2018-06" db="EMBL/GenBank/DDBJ databases">
        <authorList>
            <consortium name="Pathogen Informatics"/>
            <person name="Doyle S."/>
        </authorList>
    </citation>
    <scope>NUCLEOTIDE SEQUENCE [LARGE SCALE GENOMIC DNA]</scope>
    <source>
        <strain evidence="2 3">NCTC9836</strain>
    </source>
</reference>
<evidence type="ECO:0000313" key="3">
    <source>
        <dbReference type="Proteomes" id="UP000254664"/>
    </source>
</evidence>
<evidence type="ECO:0008006" key="4">
    <source>
        <dbReference type="Google" id="ProtNLM"/>
    </source>
</evidence>
<evidence type="ECO:0000256" key="1">
    <source>
        <dbReference type="SAM" id="SignalP"/>
    </source>
</evidence>
<feature type="signal peptide" evidence="1">
    <location>
        <begin position="1"/>
        <end position="25"/>
    </location>
</feature>
<feature type="chain" id="PRO_5016921077" description="Lipoprotein" evidence="1">
    <location>
        <begin position="26"/>
        <end position="125"/>
    </location>
</feature>
<sequence length="125" mass="12942">MIKQKKIIAGVLLGVSLFSCITASAATYVSKGLTGRSSESSFAYLGSGSRNLKGTCTEGKGIARAVQIKSWAPDPVVASVTLNNGNSATVGFTSQSHATNGEVQSYYLRWNGTSSNASADLSLTD</sequence>
<protein>
    <recommendedName>
        <fullName evidence="4">Lipoprotein</fullName>
    </recommendedName>
</protein>
<dbReference type="EMBL" id="UFWZ01000001">
    <property type="protein sequence ID" value="SUY44941.1"/>
    <property type="molecule type" value="Genomic_DNA"/>
</dbReference>